<dbReference type="PROSITE" id="PS00658">
    <property type="entry name" value="FORK_HEAD_2"/>
    <property type="match status" value="1"/>
</dbReference>
<reference evidence="6" key="1">
    <citation type="submission" date="2025-08" db="UniProtKB">
        <authorList>
            <consortium name="RefSeq"/>
        </authorList>
    </citation>
    <scope>IDENTIFICATION</scope>
    <source>
        <tissue evidence="6">Whole organism</tissue>
    </source>
</reference>
<dbReference type="GO" id="GO:0009653">
    <property type="term" value="P:anatomical structure morphogenesis"/>
    <property type="evidence" value="ECO:0007669"/>
    <property type="project" value="TreeGrafter"/>
</dbReference>
<keyword evidence="1 3" id="KW-0238">DNA-binding</keyword>
<dbReference type="InterPro" id="IPR050211">
    <property type="entry name" value="FOX_domain-containing"/>
</dbReference>
<dbReference type="Pfam" id="PF00250">
    <property type="entry name" value="Forkhead"/>
    <property type="match status" value="1"/>
</dbReference>
<evidence type="ECO:0000313" key="5">
    <source>
        <dbReference type="Proteomes" id="UP000694843"/>
    </source>
</evidence>
<dbReference type="PANTHER" id="PTHR11829">
    <property type="entry name" value="FORKHEAD BOX PROTEIN"/>
    <property type="match status" value="1"/>
</dbReference>
<protein>
    <submittedName>
        <fullName evidence="6">Forkhead box protein E4 isoform X1</fullName>
    </submittedName>
</protein>
<dbReference type="PROSITE" id="PS00657">
    <property type="entry name" value="FORK_HEAD_1"/>
    <property type="match status" value="1"/>
</dbReference>
<dbReference type="InterPro" id="IPR036390">
    <property type="entry name" value="WH_DNA-bd_sf"/>
</dbReference>
<dbReference type="GeneID" id="108677217"/>
<dbReference type="GO" id="GO:0000978">
    <property type="term" value="F:RNA polymerase II cis-regulatory region sequence-specific DNA binding"/>
    <property type="evidence" value="ECO:0007669"/>
    <property type="project" value="TreeGrafter"/>
</dbReference>
<feature type="domain" description="Fork-head" evidence="4">
    <location>
        <begin position="44"/>
        <end position="136"/>
    </location>
</feature>
<dbReference type="GO" id="GO:0030154">
    <property type="term" value="P:cell differentiation"/>
    <property type="evidence" value="ECO:0007669"/>
    <property type="project" value="TreeGrafter"/>
</dbReference>
<evidence type="ECO:0000256" key="1">
    <source>
        <dbReference type="ARBA" id="ARBA00023125"/>
    </source>
</evidence>
<keyword evidence="5" id="KW-1185">Reference proteome</keyword>
<dbReference type="KEGG" id="hazt:108677217"/>
<dbReference type="GO" id="GO:0000981">
    <property type="term" value="F:DNA-binding transcription factor activity, RNA polymerase II-specific"/>
    <property type="evidence" value="ECO:0007669"/>
    <property type="project" value="TreeGrafter"/>
</dbReference>
<dbReference type="InterPro" id="IPR036388">
    <property type="entry name" value="WH-like_DNA-bd_sf"/>
</dbReference>
<dbReference type="SUPFAM" id="SSF46785">
    <property type="entry name" value="Winged helix' DNA-binding domain"/>
    <property type="match status" value="1"/>
</dbReference>
<gene>
    <name evidence="6" type="primary">LOC108677217</name>
</gene>
<dbReference type="PRINTS" id="PR00053">
    <property type="entry name" value="FORKHEAD"/>
</dbReference>
<dbReference type="Gene3D" id="1.10.10.10">
    <property type="entry name" value="Winged helix-like DNA-binding domain superfamily/Winged helix DNA-binding domain"/>
    <property type="match status" value="1"/>
</dbReference>
<keyword evidence="2 3" id="KW-0539">Nucleus</keyword>
<name>A0A8B7P4M1_HYAAZ</name>
<dbReference type="InterPro" id="IPR001766">
    <property type="entry name" value="Fork_head_dom"/>
</dbReference>
<dbReference type="GO" id="GO:0005634">
    <property type="term" value="C:nucleus"/>
    <property type="evidence" value="ECO:0007669"/>
    <property type="project" value="UniProtKB-SubCell"/>
</dbReference>
<dbReference type="SMART" id="SM00339">
    <property type="entry name" value="FH"/>
    <property type="match status" value="1"/>
</dbReference>
<comment type="subcellular location">
    <subcellularLocation>
        <location evidence="3">Nucleus</location>
    </subcellularLocation>
</comment>
<dbReference type="FunFam" id="1.10.10.10:FF:000135">
    <property type="entry name" value="forkhead box protein G1"/>
    <property type="match status" value="1"/>
</dbReference>
<dbReference type="PROSITE" id="PS50039">
    <property type="entry name" value="FORK_HEAD_3"/>
    <property type="match status" value="1"/>
</dbReference>
<sequence length="398" mass="45995">MERVSKRLPTKYINRDCRLQTPATLPYNELFKMPRPKAEDVQGKPPYSYIFLCAQAIKNNPSQMATLSEIYEFIMTNYPYYRNTSNKWQNSLRHNLSFNDCFVKVERKGGGKGNYWRLHEEAYRMFEEGTVQRRKKRFVAKTCTGSKNNECQPQYPYLYPAWNNGSQTILDPQLDRASHDLYMRSQLEEESCIHSNELQNYDVAHTENEKEAHNFITHSIEKILKPESPKRKKRLVKCSLSPTSSSSNTSASVCTSYDKHNTPSSINVSHLSSKKLKSYTKSNEIKAPIPVKPFQYQENHLKFYLGDQHFLPPVPVAHITPEQKALLMAHFQRQVHGLGHVDNTYTDFSPRNEYNLLPPPSFNDDLAFSQPGYTCHPYSSELFGPLNMRVAPLLLAEP</sequence>
<proteinExistence type="predicted"/>
<dbReference type="RefSeq" id="XP_018020895.1">
    <property type="nucleotide sequence ID" value="XM_018165406.2"/>
</dbReference>
<organism evidence="5 6">
    <name type="scientific">Hyalella azteca</name>
    <name type="common">Amphipod</name>
    <dbReference type="NCBI Taxonomy" id="294128"/>
    <lineage>
        <taxon>Eukaryota</taxon>
        <taxon>Metazoa</taxon>
        <taxon>Ecdysozoa</taxon>
        <taxon>Arthropoda</taxon>
        <taxon>Crustacea</taxon>
        <taxon>Multicrustacea</taxon>
        <taxon>Malacostraca</taxon>
        <taxon>Eumalacostraca</taxon>
        <taxon>Peracarida</taxon>
        <taxon>Amphipoda</taxon>
        <taxon>Senticaudata</taxon>
        <taxon>Talitrida</taxon>
        <taxon>Talitroidea</taxon>
        <taxon>Hyalellidae</taxon>
        <taxon>Hyalella</taxon>
    </lineage>
</organism>
<evidence type="ECO:0000259" key="4">
    <source>
        <dbReference type="PROSITE" id="PS50039"/>
    </source>
</evidence>
<evidence type="ECO:0000313" key="6">
    <source>
        <dbReference type="RefSeq" id="XP_018020895.1"/>
    </source>
</evidence>
<dbReference type="InterPro" id="IPR018122">
    <property type="entry name" value="TF_fork_head_CS_1"/>
</dbReference>
<evidence type="ECO:0000256" key="2">
    <source>
        <dbReference type="ARBA" id="ARBA00023242"/>
    </source>
</evidence>
<dbReference type="AlphaFoldDB" id="A0A8B7P4M1"/>
<dbReference type="InterPro" id="IPR030456">
    <property type="entry name" value="TF_fork_head_CS_2"/>
</dbReference>
<evidence type="ECO:0000256" key="3">
    <source>
        <dbReference type="PROSITE-ProRule" id="PRU00089"/>
    </source>
</evidence>
<accession>A0A8B7P4M1</accession>
<feature type="DNA-binding region" description="Fork-head" evidence="3">
    <location>
        <begin position="44"/>
        <end position="136"/>
    </location>
</feature>
<dbReference type="Proteomes" id="UP000694843">
    <property type="component" value="Unplaced"/>
</dbReference>
<dbReference type="OrthoDB" id="5954824at2759"/>
<dbReference type="PANTHER" id="PTHR11829:SF343">
    <property type="entry name" value="FORK-HEAD DOMAIN-CONTAINING PROTEIN"/>
    <property type="match status" value="1"/>
</dbReference>